<name>A0AA40FIQ2_9HYME</name>
<gene>
    <name evidence="1" type="ORF">K0M31_012912</name>
</gene>
<dbReference type="EMBL" id="JAHYIQ010000034">
    <property type="protein sequence ID" value="KAK1119834.1"/>
    <property type="molecule type" value="Genomic_DNA"/>
</dbReference>
<dbReference type="Proteomes" id="UP001177670">
    <property type="component" value="Unassembled WGS sequence"/>
</dbReference>
<protein>
    <submittedName>
        <fullName evidence="1">Uncharacterized protein</fullName>
    </submittedName>
</protein>
<proteinExistence type="predicted"/>
<evidence type="ECO:0000313" key="1">
    <source>
        <dbReference type="EMBL" id="KAK1119834.1"/>
    </source>
</evidence>
<evidence type="ECO:0000313" key="2">
    <source>
        <dbReference type="Proteomes" id="UP001177670"/>
    </source>
</evidence>
<dbReference type="AlphaFoldDB" id="A0AA40FIQ2"/>
<accession>A0AA40FIQ2</accession>
<organism evidence="1 2">
    <name type="scientific">Melipona bicolor</name>
    <dbReference type="NCBI Taxonomy" id="60889"/>
    <lineage>
        <taxon>Eukaryota</taxon>
        <taxon>Metazoa</taxon>
        <taxon>Ecdysozoa</taxon>
        <taxon>Arthropoda</taxon>
        <taxon>Hexapoda</taxon>
        <taxon>Insecta</taxon>
        <taxon>Pterygota</taxon>
        <taxon>Neoptera</taxon>
        <taxon>Endopterygota</taxon>
        <taxon>Hymenoptera</taxon>
        <taxon>Apocrita</taxon>
        <taxon>Aculeata</taxon>
        <taxon>Apoidea</taxon>
        <taxon>Anthophila</taxon>
        <taxon>Apidae</taxon>
        <taxon>Melipona</taxon>
    </lineage>
</organism>
<sequence length="120" mass="13372">MLLPRPLGYATIGHTDDSARSEQRDASIGHHCYKYHHRPFTDTGPSPSMQDIAVADSAFEGCSSCELTIPVLENKQLDEANEQAGTQKDGMAHRIAKVTLERRSKQIRALNPEQKRLCLI</sequence>
<comment type="caution">
    <text evidence="1">The sequence shown here is derived from an EMBL/GenBank/DDBJ whole genome shotgun (WGS) entry which is preliminary data.</text>
</comment>
<reference evidence="1" key="1">
    <citation type="submission" date="2021-10" db="EMBL/GenBank/DDBJ databases">
        <title>Melipona bicolor Genome sequencing and assembly.</title>
        <authorList>
            <person name="Araujo N.S."/>
            <person name="Arias M.C."/>
        </authorList>
    </citation>
    <scope>NUCLEOTIDE SEQUENCE</scope>
    <source>
        <strain evidence="1">USP_2M_L1-L4_2017</strain>
        <tissue evidence="1">Whole body</tissue>
    </source>
</reference>
<keyword evidence="2" id="KW-1185">Reference proteome</keyword>
<feature type="non-terminal residue" evidence="1">
    <location>
        <position position="120"/>
    </location>
</feature>